<reference evidence="5 6" key="1">
    <citation type="journal article" date="2018" name="Nat. Biotechnol.">
        <title>A standardized bacterial taxonomy based on genome phylogeny substantially revises the tree of life.</title>
        <authorList>
            <person name="Parks D.H."/>
            <person name="Chuvochina M."/>
            <person name="Waite D.W."/>
            <person name="Rinke C."/>
            <person name="Skarshewski A."/>
            <person name="Chaumeil P.A."/>
            <person name="Hugenholtz P."/>
        </authorList>
    </citation>
    <scope>NUCLEOTIDE SEQUENCE [LARGE SCALE GENOMIC DNA]</scope>
    <source>
        <strain evidence="5">UBA11728</strain>
    </source>
</reference>
<keyword evidence="2" id="KW-0326">Glycosidase</keyword>
<proteinExistence type="predicted"/>
<evidence type="ECO:0000256" key="2">
    <source>
        <dbReference type="ARBA" id="ARBA00023295"/>
    </source>
</evidence>
<feature type="domain" description="GH18" evidence="4">
    <location>
        <begin position="106"/>
        <end position="423"/>
    </location>
</feature>
<dbReference type="EMBL" id="DPVV01000002">
    <property type="protein sequence ID" value="HCL00811.1"/>
    <property type="molecule type" value="Genomic_DNA"/>
</dbReference>
<dbReference type="GO" id="GO:0016798">
    <property type="term" value="F:hydrolase activity, acting on glycosyl bonds"/>
    <property type="evidence" value="ECO:0007669"/>
    <property type="project" value="UniProtKB-KW"/>
</dbReference>
<evidence type="ECO:0000256" key="1">
    <source>
        <dbReference type="ARBA" id="ARBA00022801"/>
    </source>
</evidence>
<dbReference type="InterPro" id="IPR001223">
    <property type="entry name" value="Glyco_hydro18_cat"/>
</dbReference>
<evidence type="ECO:0000259" key="3">
    <source>
        <dbReference type="PROSITE" id="PS51782"/>
    </source>
</evidence>
<dbReference type="GO" id="GO:0012505">
    <property type="term" value="C:endomembrane system"/>
    <property type="evidence" value="ECO:0007669"/>
    <property type="project" value="TreeGrafter"/>
</dbReference>
<organism evidence="5 6">
    <name type="scientific">Lachnoclostridium phytofermentans</name>
    <dbReference type="NCBI Taxonomy" id="66219"/>
    <lineage>
        <taxon>Bacteria</taxon>
        <taxon>Bacillati</taxon>
        <taxon>Bacillota</taxon>
        <taxon>Clostridia</taxon>
        <taxon>Lachnospirales</taxon>
        <taxon>Lachnospiraceae</taxon>
    </lineage>
</organism>
<dbReference type="Gene3D" id="3.10.50.10">
    <property type="match status" value="1"/>
</dbReference>
<dbReference type="PROSITE" id="PS51910">
    <property type="entry name" value="GH18_2"/>
    <property type="match status" value="1"/>
</dbReference>
<protein>
    <submittedName>
        <fullName evidence="5">Glycoside hydrolase</fullName>
    </submittedName>
</protein>
<dbReference type="Pfam" id="PF00704">
    <property type="entry name" value="Glyco_hydro_18"/>
    <property type="match status" value="1"/>
</dbReference>
<dbReference type="AlphaFoldDB" id="A0A3D2X0Y1"/>
<name>A0A3D2X0Y1_9FIRM</name>
<dbReference type="InterPro" id="IPR041704">
    <property type="entry name" value="CFLE_GH18"/>
</dbReference>
<dbReference type="GO" id="GO:0008061">
    <property type="term" value="F:chitin binding"/>
    <property type="evidence" value="ECO:0007669"/>
    <property type="project" value="InterPro"/>
</dbReference>
<dbReference type="InterPro" id="IPR029070">
    <property type="entry name" value="Chitinase_insertion_sf"/>
</dbReference>
<dbReference type="Gene3D" id="3.10.350.10">
    <property type="entry name" value="LysM domain"/>
    <property type="match status" value="2"/>
</dbReference>
<dbReference type="InterPro" id="IPR036779">
    <property type="entry name" value="LysM_dom_sf"/>
</dbReference>
<dbReference type="GO" id="GO:0005975">
    <property type="term" value="P:carbohydrate metabolic process"/>
    <property type="evidence" value="ECO:0007669"/>
    <property type="project" value="InterPro"/>
</dbReference>
<feature type="domain" description="LysM" evidence="3">
    <location>
        <begin position="2"/>
        <end position="46"/>
    </location>
</feature>
<dbReference type="CDD" id="cd00118">
    <property type="entry name" value="LysM"/>
    <property type="match status" value="2"/>
</dbReference>
<feature type="domain" description="LysM" evidence="3">
    <location>
        <begin position="51"/>
        <end position="96"/>
    </location>
</feature>
<keyword evidence="1 5" id="KW-0378">Hydrolase</keyword>
<dbReference type="CDD" id="cd02874">
    <property type="entry name" value="GH18_CFLE_spore_hydrolase"/>
    <property type="match status" value="1"/>
</dbReference>
<sequence>MEIHVVKPGDSVFSIANQYGVSVQRLIFDNEIYTPENLVIGQALLILHPTKIYQVKPGDTLYSIAQNFQVSVISLIRNNPYIIQDQQLSEGQVLVITYEGVRDKTISTNGYVYPYVNHQVLEQTLPYLTNLSIFSYGFTTEGDLIPTDDEEVLEITTKHGVGPILTLTPLDENGMFNNALVSAVAQNKAARDHLIDELLVVVKEKQYVGVNVDFEYVKGEDRIGFAEFVAELTRRMNEEGFFVSVALAPKTSENQPGLLYEGMDYRLLGEAANSVFLMTYEWGYTYSEPMAVAPINLVRQVVDFAITQIPVDRIDLGIPNYGYDWALPYVKGETKARSIGNIEAVQIAAANNAVIQFDEVAQTPFFKYTRDGVDHEVWFEDVRSIKAKFDLVKEYDLRGVGYWQLMRLFRSNWLLLNSMFEIL</sequence>
<evidence type="ECO:0000313" key="5">
    <source>
        <dbReference type="EMBL" id="HCL00811.1"/>
    </source>
</evidence>
<dbReference type="Pfam" id="PF01476">
    <property type="entry name" value="LysM"/>
    <property type="match status" value="2"/>
</dbReference>
<dbReference type="SMART" id="SM00257">
    <property type="entry name" value="LysM"/>
    <property type="match status" value="2"/>
</dbReference>
<dbReference type="PANTHER" id="PTHR46066">
    <property type="entry name" value="CHITINASE DOMAIN-CONTAINING PROTEIN 1 FAMILY MEMBER"/>
    <property type="match status" value="1"/>
</dbReference>
<dbReference type="SUPFAM" id="SSF54106">
    <property type="entry name" value="LysM domain"/>
    <property type="match status" value="2"/>
</dbReference>
<evidence type="ECO:0000313" key="6">
    <source>
        <dbReference type="Proteomes" id="UP000262969"/>
    </source>
</evidence>
<accession>A0A3D2X0Y1</accession>
<dbReference type="InterPro" id="IPR017853">
    <property type="entry name" value="GH"/>
</dbReference>
<evidence type="ECO:0000259" key="4">
    <source>
        <dbReference type="PROSITE" id="PS51910"/>
    </source>
</evidence>
<dbReference type="SUPFAM" id="SSF51445">
    <property type="entry name" value="(Trans)glycosidases"/>
    <property type="match status" value="1"/>
</dbReference>
<dbReference type="GO" id="GO:0070492">
    <property type="term" value="F:oligosaccharide binding"/>
    <property type="evidence" value="ECO:0007669"/>
    <property type="project" value="TreeGrafter"/>
</dbReference>
<gene>
    <name evidence="5" type="ORF">DHW61_00045</name>
</gene>
<comment type="caution">
    <text evidence="5">The sequence shown here is derived from an EMBL/GenBank/DDBJ whole genome shotgun (WGS) entry which is preliminary data.</text>
</comment>
<dbReference type="Proteomes" id="UP000262969">
    <property type="component" value="Unassembled WGS sequence"/>
</dbReference>
<dbReference type="InterPro" id="IPR018392">
    <property type="entry name" value="LysM"/>
</dbReference>
<dbReference type="PROSITE" id="PS51782">
    <property type="entry name" value="LYSM"/>
    <property type="match status" value="2"/>
</dbReference>
<dbReference type="SMART" id="SM00636">
    <property type="entry name" value="Glyco_18"/>
    <property type="match status" value="1"/>
</dbReference>
<dbReference type="InterPro" id="IPR011583">
    <property type="entry name" value="Chitinase_II/V-like_cat"/>
</dbReference>
<dbReference type="PANTHER" id="PTHR46066:SF2">
    <property type="entry name" value="CHITINASE DOMAIN-CONTAINING PROTEIN 1"/>
    <property type="match status" value="1"/>
</dbReference>
<dbReference type="Gene3D" id="3.20.20.80">
    <property type="entry name" value="Glycosidases"/>
    <property type="match status" value="1"/>
</dbReference>